<proteinExistence type="predicted"/>
<name>A0A9I9DNB8_CUCME</name>
<dbReference type="Gramene" id="MELO3C021477.2.1">
    <property type="protein sequence ID" value="MELO3C021477.2.1"/>
    <property type="gene ID" value="MELO3C021477.2"/>
</dbReference>
<accession>A0A9I9DNB8</accession>
<dbReference type="EnsemblPlants" id="MELO3C021477.2.1">
    <property type="protein sequence ID" value="MELO3C021477.2.1"/>
    <property type="gene ID" value="MELO3C021477.2"/>
</dbReference>
<protein>
    <submittedName>
        <fullName evidence="1">Uncharacterized protein</fullName>
    </submittedName>
</protein>
<evidence type="ECO:0000313" key="1">
    <source>
        <dbReference type="EnsemblPlants" id="MELO3C021477.2.1"/>
    </source>
</evidence>
<sequence length="46" mass="5529">MHPRSRIWLECSRCRRGNKGTLWTRRIGHATVPRQTEERQLKGVRD</sequence>
<reference evidence="1" key="1">
    <citation type="submission" date="2023-03" db="UniProtKB">
        <authorList>
            <consortium name="EnsemblPlants"/>
        </authorList>
    </citation>
    <scope>IDENTIFICATION</scope>
</reference>
<organism evidence="1">
    <name type="scientific">Cucumis melo</name>
    <name type="common">Muskmelon</name>
    <dbReference type="NCBI Taxonomy" id="3656"/>
    <lineage>
        <taxon>Eukaryota</taxon>
        <taxon>Viridiplantae</taxon>
        <taxon>Streptophyta</taxon>
        <taxon>Embryophyta</taxon>
        <taxon>Tracheophyta</taxon>
        <taxon>Spermatophyta</taxon>
        <taxon>Magnoliopsida</taxon>
        <taxon>eudicotyledons</taxon>
        <taxon>Gunneridae</taxon>
        <taxon>Pentapetalae</taxon>
        <taxon>rosids</taxon>
        <taxon>fabids</taxon>
        <taxon>Cucurbitales</taxon>
        <taxon>Cucurbitaceae</taxon>
        <taxon>Benincaseae</taxon>
        <taxon>Cucumis</taxon>
    </lineage>
</organism>
<dbReference type="AlphaFoldDB" id="A0A9I9DNB8"/>